<name>F2IA11_FLUTR</name>
<dbReference type="Pfam" id="PF02350">
    <property type="entry name" value="Epimerase_2"/>
    <property type="match status" value="1"/>
</dbReference>
<feature type="domain" description="UDP-N-acetylglucosamine 2-epimerase" evidence="1">
    <location>
        <begin position="27"/>
        <end position="372"/>
    </location>
</feature>
<dbReference type="AlphaFoldDB" id="F2IA11"/>
<reference evidence="3" key="2">
    <citation type="submission" date="2011-02" db="EMBL/GenBank/DDBJ databases">
        <title>The complete genome of Fluviicola taffensis DSM 16823.</title>
        <authorList>
            <consortium name="US DOE Joint Genome Institute (JGI-PGF)"/>
            <person name="Lucas S."/>
            <person name="Copeland A."/>
            <person name="Lapidus A."/>
            <person name="Bruce D."/>
            <person name="Goodwin L."/>
            <person name="Pitluck S."/>
            <person name="Kyrpides N."/>
            <person name="Mavromatis K."/>
            <person name="Ivanova N."/>
            <person name="Mikhailova N."/>
            <person name="Pagani I."/>
            <person name="Chertkov O."/>
            <person name="Detter J.C."/>
            <person name="Han C."/>
            <person name="Tapia R."/>
            <person name="Land M."/>
            <person name="Hauser L."/>
            <person name="Markowitz V."/>
            <person name="Cheng J.-F."/>
            <person name="Hugenholtz P."/>
            <person name="Woyke T."/>
            <person name="Wu D."/>
            <person name="Tindall B."/>
            <person name="Pomrenke H.G."/>
            <person name="Brambilla E."/>
            <person name="Klenk H.-P."/>
            <person name="Eisen J.A."/>
        </authorList>
    </citation>
    <scope>NUCLEOTIDE SEQUENCE [LARGE SCALE GENOMIC DNA]</scope>
    <source>
        <strain evidence="3">DSM 16823 / RW262 / RW262</strain>
    </source>
</reference>
<dbReference type="Proteomes" id="UP000007463">
    <property type="component" value="Chromosome"/>
</dbReference>
<sequence>MGVDKKKIAVFTGARSEYGPLKPLLSAFQEDPYFDMELIVAAGHLSPSQGNTISEIEKDGFPIGIRIHNMLEENNASAISISNGQLQIELAEYLNQCNPDLVIVLGDRSELVAVVSTALFQSIPVAHLSGGEVTEGATDNQIRHAVTKMSHIHFPTTEIYGENIRKMGEEDWRICVAGEPGLDDVLHLVVPTEKEFRTHYGIPENTPFILSTFHSETINQTINKAFISELIDKLCSLTNYHLLFTAANTDVGGIEINETLLKTSQSNPRVSFVESLGKTNYYAAQHYASCMLGNSSSGLIEAQSFQIPVVNVGSRQQGRLRNPNSVDVAVDVNKVIGAVQFVSSEEFKDQYIGKPNLFGDGRASERILQFLKTIDWNNLLLKKSTF</sequence>
<evidence type="ECO:0000313" key="2">
    <source>
        <dbReference type="EMBL" id="AEA44169.1"/>
    </source>
</evidence>
<dbReference type="PANTHER" id="PTHR43174:SF3">
    <property type="entry name" value="UDP-N-ACETYLGLUCOSAMINE 2-EPIMERASE"/>
    <property type="match status" value="1"/>
</dbReference>
<dbReference type="NCBIfam" id="TIGR03568">
    <property type="entry name" value="NeuC_NnaA"/>
    <property type="match status" value="1"/>
</dbReference>
<dbReference type="SUPFAM" id="SSF53756">
    <property type="entry name" value="UDP-Glycosyltransferase/glycogen phosphorylase"/>
    <property type="match status" value="1"/>
</dbReference>
<keyword evidence="3" id="KW-1185">Reference proteome</keyword>
<dbReference type="PANTHER" id="PTHR43174">
    <property type="entry name" value="UDP-N-ACETYLGLUCOSAMINE 2-EPIMERASE"/>
    <property type="match status" value="1"/>
</dbReference>
<organism evidence="2 3">
    <name type="scientific">Fluviicola taffensis (strain DSM 16823 / NCIMB 13979 / RW262)</name>
    <dbReference type="NCBI Taxonomy" id="755732"/>
    <lineage>
        <taxon>Bacteria</taxon>
        <taxon>Pseudomonadati</taxon>
        <taxon>Bacteroidota</taxon>
        <taxon>Flavobacteriia</taxon>
        <taxon>Flavobacteriales</taxon>
        <taxon>Crocinitomicaceae</taxon>
        <taxon>Fluviicola</taxon>
    </lineage>
</organism>
<dbReference type="eggNOG" id="COG0381">
    <property type="taxonomic scope" value="Bacteria"/>
</dbReference>
<dbReference type="KEGG" id="fte:Fluta_2183"/>
<proteinExistence type="predicted"/>
<dbReference type="InterPro" id="IPR003331">
    <property type="entry name" value="UDP_GlcNAc_Epimerase_2_dom"/>
</dbReference>
<dbReference type="RefSeq" id="WP_013686939.1">
    <property type="nucleotide sequence ID" value="NC_015321.1"/>
</dbReference>
<evidence type="ECO:0000313" key="3">
    <source>
        <dbReference type="Proteomes" id="UP000007463"/>
    </source>
</evidence>
<dbReference type="EMBL" id="CP002542">
    <property type="protein sequence ID" value="AEA44169.1"/>
    <property type="molecule type" value="Genomic_DNA"/>
</dbReference>
<dbReference type="HOGENOM" id="CLU_061127_0_0_10"/>
<dbReference type="STRING" id="755732.Fluta_2183"/>
<dbReference type="OrthoDB" id="9803238at2"/>
<dbReference type="InterPro" id="IPR029767">
    <property type="entry name" value="WecB-like"/>
</dbReference>
<dbReference type="InterPro" id="IPR020004">
    <property type="entry name" value="UDP-GlcNAc_Epase"/>
</dbReference>
<dbReference type="GO" id="GO:0004553">
    <property type="term" value="F:hydrolase activity, hydrolyzing O-glycosyl compounds"/>
    <property type="evidence" value="ECO:0007669"/>
    <property type="project" value="InterPro"/>
</dbReference>
<protein>
    <submittedName>
        <fullName evidence="2">UDP-N-acetyl-D-glucosamine 2-epimerase, UDP-hydrolysing</fullName>
    </submittedName>
</protein>
<dbReference type="GO" id="GO:0006047">
    <property type="term" value="P:UDP-N-acetylglucosamine metabolic process"/>
    <property type="evidence" value="ECO:0007669"/>
    <property type="project" value="InterPro"/>
</dbReference>
<dbReference type="Gene3D" id="3.40.50.2000">
    <property type="entry name" value="Glycogen Phosphorylase B"/>
    <property type="match status" value="2"/>
</dbReference>
<evidence type="ECO:0000259" key="1">
    <source>
        <dbReference type="Pfam" id="PF02350"/>
    </source>
</evidence>
<accession>F2IA11</accession>
<reference evidence="2 3" key="1">
    <citation type="journal article" date="2011" name="Stand. Genomic Sci.">
        <title>Complete genome sequence of the gliding freshwater bacterium Fluviicola taffensis type strain (RW262).</title>
        <authorList>
            <person name="Woyke T."/>
            <person name="Chertkov O."/>
            <person name="Lapidus A."/>
            <person name="Nolan M."/>
            <person name="Lucas S."/>
            <person name="Del Rio T.G."/>
            <person name="Tice H."/>
            <person name="Cheng J.F."/>
            <person name="Tapia R."/>
            <person name="Han C."/>
            <person name="Goodwin L."/>
            <person name="Pitluck S."/>
            <person name="Liolios K."/>
            <person name="Pagani I."/>
            <person name="Ivanova N."/>
            <person name="Huntemann M."/>
            <person name="Mavromatis K."/>
            <person name="Mikhailova N."/>
            <person name="Pati A."/>
            <person name="Chen A."/>
            <person name="Palaniappan K."/>
            <person name="Land M."/>
            <person name="Hauser L."/>
            <person name="Brambilla E.M."/>
            <person name="Rohde M."/>
            <person name="Mwirichia R."/>
            <person name="Sikorski J."/>
            <person name="Tindall B.J."/>
            <person name="Goker M."/>
            <person name="Bristow J."/>
            <person name="Eisen J.A."/>
            <person name="Markowitz V."/>
            <person name="Hugenholtz P."/>
            <person name="Klenk H.P."/>
            <person name="Kyrpides N.C."/>
        </authorList>
    </citation>
    <scope>NUCLEOTIDE SEQUENCE [LARGE SCALE GENOMIC DNA]</scope>
    <source>
        <strain evidence="3">DSM 16823 / RW262 / RW262</strain>
    </source>
</reference>
<gene>
    <name evidence="2" type="ordered locus">Fluta_2183</name>
</gene>